<reference evidence="5 6" key="1">
    <citation type="submission" date="2019-07" db="EMBL/GenBank/DDBJ databases">
        <title>Draft genome for Streptomyces benahoarensis MZ03-48.</title>
        <authorList>
            <person name="Gonzalez-Pimentel J.L."/>
        </authorList>
    </citation>
    <scope>NUCLEOTIDE SEQUENCE [LARGE SCALE GENOMIC DNA]</scope>
    <source>
        <strain evidence="5 6">MZ03-48</strain>
    </source>
</reference>
<evidence type="ECO:0000256" key="1">
    <source>
        <dbReference type="ARBA" id="ARBA00022630"/>
    </source>
</evidence>
<feature type="domain" description="Acyl-CoA oxidase/dehydrogenase middle" evidence="4">
    <location>
        <begin position="121"/>
        <end position="214"/>
    </location>
</feature>
<dbReference type="PANTHER" id="PTHR43884">
    <property type="entry name" value="ACYL-COA DEHYDROGENASE"/>
    <property type="match status" value="1"/>
</dbReference>
<dbReference type="EMBL" id="VKLS01000054">
    <property type="protein sequence ID" value="TSB42861.1"/>
    <property type="molecule type" value="Genomic_DNA"/>
</dbReference>
<comment type="caution">
    <text evidence="5">The sequence shown here is derived from an EMBL/GenBank/DDBJ whole genome shotgun (WGS) entry which is preliminary data.</text>
</comment>
<evidence type="ECO:0000256" key="2">
    <source>
        <dbReference type="ARBA" id="ARBA00022827"/>
    </source>
</evidence>
<protein>
    <submittedName>
        <fullName evidence="5">Acyl-CoA dehydrogenase</fullName>
    </submittedName>
</protein>
<keyword evidence="1" id="KW-0285">Flavoprotein</keyword>
<dbReference type="SUPFAM" id="SSF56645">
    <property type="entry name" value="Acyl-CoA dehydrogenase NM domain-like"/>
    <property type="match status" value="1"/>
</dbReference>
<dbReference type="Pfam" id="PF02770">
    <property type="entry name" value="Acyl-CoA_dh_M"/>
    <property type="match status" value="1"/>
</dbReference>
<keyword evidence="2" id="KW-0274">FAD</keyword>
<dbReference type="InterPro" id="IPR037069">
    <property type="entry name" value="AcylCoA_DH/ox_N_sf"/>
</dbReference>
<accession>A0A553ZN09</accession>
<keyword evidence="6" id="KW-1185">Reference proteome</keyword>
<dbReference type="Gene3D" id="2.40.110.10">
    <property type="entry name" value="Butyryl-CoA Dehydrogenase, subunit A, domain 2"/>
    <property type="match status" value="1"/>
</dbReference>
<keyword evidence="3" id="KW-0560">Oxidoreductase</keyword>
<evidence type="ECO:0000256" key="3">
    <source>
        <dbReference type="ARBA" id="ARBA00023002"/>
    </source>
</evidence>
<dbReference type="RefSeq" id="WP_143939571.1">
    <property type="nucleotide sequence ID" value="NZ_VKLS01000054.1"/>
</dbReference>
<evidence type="ECO:0000313" key="5">
    <source>
        <dbReference type="EMBL" id="TSB42861.1"/>
    </source>
</evidence>
<evidence type="ECO:0000259" key="4">
    <source>
        <dbReference type="Pfam" id="PF02770"/>
    </source>
</evidence>
<dbReference type="InterPro" id="IPR006091">
    <property type="entry name" value="Acyl-CoA_Oxase/DH_mid-dom"/>
</dbReference>
<dbReference type="GO" id="GO:0050660">
    <property type="term" value="F:flavin adenine dinucleotide binding"/>
    <property type="evidence" value="ECO:0007669"/>
    <property type="project" value="InterPro"/>
</dbReference>
<organism evidence="5 6">
    <name type="scientific">Streptomyces benahoarensis</name>
    <dbReference type="NCBI Taxonomy" id="2595054"/>
    <lineage>
        <taxon>Bacteria</taxon>
        <taxon>Bacillati</taxon>
        <taxon>Actinomycetota</taxon>
        <taxon>Actinomycetes</taxon>
        <taxon>Kitasatosporales</taxon>
        <taxon>Streptomycetaceae</taxon>
        <taxon>Streptomyces</taxon>
    </lineage>
</organism>
<dbReference type="Proteomes" id="UP000320888">
    <property type="component" value="Unassembled WGS sequence"/>
</dbReference>
<evidence type="ECO:0000313" key="6">
    <source>
        <dbReference type="Proteomes" id="UP000320888"/>
    </source>
</evidence>
<proteinExistence type="predicted"/>
<dbReference type="InterPro" id="IPR046373">
    <property type="entry name" value="Acyl-CoA_Oxase/DH_mid-dom_sf"/>
</dbReference>
<dbReference type="GO" id="GO:0003995">
    <property type="term" value="F:acyl-CoA dehydrogenase activity"/>
    <property type="evidence" value="ECO:0007669"/>
    <property type="project" value="TreeGrafter"/>
</dbReference>
<sequence length="377" mass="38662">MSFLDTEREVLERLLPGLDAALAGHPLATLERPGSPGVAAFRDAGGTALLVPGESSGIGASPLEAVRLQRAVGARCPSLAVATTMHHFSVAGLVEATRHGGGFAWMLLEAVVNDRLLLASGFAEGRTGQSVLRPAITAERRGDHIVLNGSKKPCSLARSMDVLTASVTMTDEDGTERLAVAIVPATADGVSVRPFWGNSVLAGAESEEVVLTDVALDPQMVVTTDVTAGSALDALHVAGFLWFELLMTAGYLGTASALAERVLRRGGGSAADRATLVTELDAAMLAVEAVAREMGEATGWGEALLVRALTARYAAQDAIARATPVALAALGGMSFIGSDEGTYLASAATGLAFHPPSRGRTAEALCAAVDGQALRVG</sequence>
<dbReference type="OrthoDB" id="2986495at2"/>
<name>A0A553ZN09_9ACTN</name>
<dbReference type="PANTHER" id="PTHR43884:SF20">
    <property type="entry name" value="ACYL-COA DEHYDROGENASE FADE28"/>
    <property type="match status" value="1"/>
</dbReference>
<gene>
    <name evidence="5" type="ORF">FNZ23_07670</name>
</gene>
<dbReference type="AlphaFoldDB" id="A0A553ZN09"/>
<dbReference type="Gene3D" id="1.10.540.10">
    <property type="entry name" value="Acyl-CoA dehydrogenase/oxidase, N-terminal domain"/>
    <property type="match status" value="1"/>
</dbReference>
<dbReference type="InterPro" id="IPR009100">
    <property type="entry name" value="AcylCoA_DH/oxidase_NM_dom_sf"/>
</dbReference>